<name>A0A2P2PBF8_RHIMU</name>
<protein>
    <submittedName>
        <fullName evidence="1">Uncharacterized protein</fullName>
    </submittedName>
</protein>
<organism evidence="1">
    <name type="scientific">Rhizophora mucronata</name>
    <name type="common">Asiatic mangrove</name>
    <dbReference type="NCBI Taxonomy" id="61149"/>
    <lineage>
        <taxon>Eukaryota</taxon>
        <taxon>Viridiplantae</taxon>
        <taxon>Streptophyta</taxon>
        <taxon>Embryophyta</taxon>
        <taxon>Tracheophyta</taxon>
        <taxon>Spermatophyta</taxon>
        <taxon>Magnoliopsida</taxon>
        <taxon>eudicotyledons</taxon>
        <taxon>Gunneridae</taxon>
        <taxon>Pentapetalae</taxon>
        <taxon>rosids</taxon>
        <taxon>fabids</taxon>
        <taxon>Malpighiales</taxon>
        <taxon>Rhizophoraceae</taxon>
        <taxon>Rhizophora</taxon>
    </lineage>
</organism>
<accession>A0A2P2PBF8</accession>
<proteinExistence type="predicted"/>
<dbReference type="AlphaFoldDB" id="A0A2P2PBF8"/>
<dbReference type="EMBL" id="GGEC01071580">
    <property type="protein sequence ID" value="MBX52064.1"/>
    <property type="molecule type" value="Transcribed_RNA"/>
</dbReference>
<sequence length="39" mass="4448">MRPCIWAHSSSSSTCWLSIKFQVKKPLGHLVLQLCFCIV</sequence>
<reference evidence="1" key="1">
    <citation type="submission" date="2018-02" db="EMBL/GenBank/DDBJ databases">
        <title>Rhizophora mucronata_Transcriptome.</title>
        <authorList>
            <person name="Meera S.P."/>
            <person name="Sreeshan A."/>
            <person name="Augustine A."/>
        </authorList>
    </citation>
    <scope>NUCLEOTIDE SEQUENCE</scope>
    <source>
        <tissue evidence="1">Leaf</tissue>
    </source>
</reference>
<evidence type="ECO:0000313" key="1">
    <source>
        <dbReference type="EMBL" id="MBX52064.1"/>
    </source>
</evidence>